<accession>A0A810L4N1</accession>
<feature type="DNA-binding region" description="H-T-H motif" evidence="4">
    <location>
        <begin position="36"/>
        <end position="55"/>
    </location>
</feature>
<dbReference type="InterPro" id="IPR009057">
    <property type="entry name" value="Homeodomain-like_sf"/>
</dbReference>
<dbReference type="AlphaFoldDB" id="A0A810L4N1"/>
<dbReference type="Gene3D" id="1.10.10.60">
    <property type="entry name" value="Homeodomain-like"/>
    <property type="match status" value="1"/>
</dbReference>
<evidence type="ECO:0000256" key="3">
    <source>
        <dbReference type="ARBA" id="ARBA00023163"/>
    </source>
</evidence>
<proteinExistence type="predicted"/>
<evidence type="ECO:0000313" key="8">
    <source>
        <dbReference type="Proteomes" id="UP000680750"/>
    </source>
</evidence>
<dbReference type="GO" id="GO:0003700">
    <property type="term" value="F:DNA-binding transcription factor activity"/>
    <property type="evidence" value="ECO:0007669"/>
    <property type="project" value="TreeGrafter"/>
</dbReference>
<dbReference type="OrthoDB" id="8688418at2"/>
<dbReference type="KEGG" id="aser:Asera_44310"/>
<keyword evidence="8" id="KW-1185">Reference proteome</keyword>
<dbReference type="PROSITE" id="PS50977">
    <property type="entry name" value="HTH_TETR_2"/>
    <property type="match status" value="1"/>
</dbReference>
<dbReference type="PANTHER" id="PTHR30055:SF238">
    <property type="entry name" value="MYCOFACTOCIN BIOSYNTHESIS TRANSCRIPTIONAL REGULATOR MFTR-RELATED"/>
    <property type="match status" value="1"/>
</dbReference>
<dbReference type="Proteomes" id="UP000680750">
    <property type="component" value="Chromosome"/>
</dbReference>
<evidence type="ECO:0000256" key="2">
    <source>
        <dbReference type="ARBA" id="ARBA00023125"/>
    </source>
</evidence>
<sequence>MSIIRGRRAHRKMATRDALQRAALELVRSRDPDSVTVEEICARAGVSPRTFFNYFASKEEALIDWDAEIDAFVTSAVAKRPASESPLRAIRAVLGSAVADAMGMELWQDRLELIREQPGLIGRFVAVMGSVQRALAAGVSRRTGLASDHLYVELTAAASVAAIRTAIQAWTDAPDGTDPARLIDDAFAYLESGLAPPGGRKSGLASPGGSQAGLAPPGGDG</sequence>
<reference evidence="7" key="1">
    <citation type="submission" date="2020-08" db="EMBL/GenBank/DDBJ databases">
        <title>Whole genome shotgun sequence of Actinocatenispora sera NBRC 101916.</title>
        <authorList>
            <person name="Komaki H."/>
            <person name="Tamura T."/>
        </authorList>
    </citation>
    <scope>NUCLEOTIDE SEQUENCE</scope>
    <source>
        <strain evidence="7">NBRC 101916</strain>
    </source>
</reference>
<gene>
    <name evidence="7" type="ORF">Asera_44310</name>
</gene>
<dbReference type="RefSeq" id="WP_084132929.1">
    <property type="nucleotide sequence ID" value="NZ_AP023354.1"/>
</dbReference>
<protein>
    <submittedName>
        <fullName evidence="7">TetR family transcriptional regulator</fullName>
    </submittedName>
</protein>
<name>A0A810L4N1_9ACTN</name>
<evidence type="ECO:0000256" key="5">
    <source>
        <dbReference type="SAM" id="MobiDB-lite"/>
    </source>
</evidence>
<dbReference type="PANTHER" id="PTHR30055">
    <property type="entry name" value="HTH-TYPE TRANSCRIPTIONAL REGULATOR RUTR"/>
    <property type="match status" value="1"/>
</dbReference>
<organism evidence="7 8">
    <name type="scientific">Actinocatenispora sera</name>
    <dbReference type="NCBI Taxonomy" id="390989"/>
    <lineage>
        <taxon>Bacteria</taxon>
        <taxon>Bacillati</taxon>
        <taxon>Actinomycetota</taxon>
        <taxon>Actinomycetes</taxon>
        <taxon>Micromonosporales</taxon>
        <taxon>Micromonosporaceae</taxon>
        <taxon>Actinocatenispora</taxon>
    </lineage>
</organism>
<evidence type="ECO:0000256" key="4">
    <source>
        <dbReference type="PROSITE-ProRule" id="PRU00335"/>
    </source>
</evidence>
<dbReference type="EMBL" id="AP023354">
    <property type="protein sequence ID" value="BCJ30323.1"/>
    <property type="molecule type" value="Genomic_DNA"/>
</dbReference>
<feature type="domain" description="HTH tetR-type" evidence="6">
    <location>
        <begin position="13"/>
        <end position="73"/>
    </location>
</feature>
<evidence type="ECO:0000313" key="7">
    <source>
        <dbReference type="EMBL" id="BCJ30323.1"/>
    </source>
</evidence>
<dbReference type="SUPFAM" id="SSF46689">
    <property type="entry name" value="Homeodomain-like"/>
    <property type="match status" value="1"/>
</dbReference>
<dbReference type="InterPro" id="IPR041347">
    <property type="entry name" value="MftR_C"/>
</dbReference>
<evidence type="ECO:0000256" key="1">
    <source>
        <dbReference type="ARBA" id="ARBA00023015"/>
    </source>
</evidence>
<dbReference type="GO" id="GO:0000976">
    <property type="term" value="F:transcription cis-regulatory region binding"/>
    <property type="evidence" value="ECO:0007669"/>
    <property type="project" value="TreeGrafter"/>
</dbReference>
<evidence type="ECO:0000259" key="6">
    <source>
        <dbReference type="PROSITE" id="PS50977"/>
    </source>
</evidence>
<feature type="region of interest" description="Disordered" evidence="5">
    <location>
        <begin position="198"/>
        <end position="221"/>
    </location>
</feature>
<keyword evidence="1" id="KW-0805">Transcription regulation</keyword>
<keyword evidence="3" id="KW-0804">Transcription</keyword>
<dbReference type="Gene3D" id="1.10.357.10">
    <property type="entry name" value="Tetracycline Repressor, domain 2"/>
    <property type="match status" value="1"/>
</dbReference>
<dbReference type="InterPro" id="IPR050109">
    <property type="entry name" value="HTH-type_TetR-like_transc_reg"/>
</dbReference>
<dbReference type="Pfam" id="PF00440">
    <property type="entry name" value="TetR_N"/>
    <property type="match status" value="1"/>
</dbReference>
<keyword evidence="2 4" id="KW-0238">DNA-binding</keyword>
<dbReference type="Pfam" id="PF17754">
    <property type="entry name" value="TetR_C_14"/>
    <property type="match status" value="1"/>
</dbReference>
<dbReference type="InterPro" id="IPR001647">
    <property type="entry name" value="HTH_TetR"/>
</dbReference>